<evidence type="ECO:0000313" key="1">
    <source>
        <dbReference type="EMBL" id="HGZ12115.1"/>
    </source>
</evidence>
<gene>
    <name evidence="1" type="ORF">ENW48_07850</name>
</gene>
<sequence length="174" mass="19147">MKKSCRPTILSVLMVLSLILWGFSLGAQSPPVHFKELMALLPTTPPQGWELTEKPKGTTLKSPVPLSEAEVAFSSGEDKRLEVKITDGLGGVLPFLGMAHSMEMESSEEYQKPITIQGFKGMETYKFKDKEGELQIAVANRFLLTLTGYGMENNDLLKEVAGKMDLKKLASLAK</sequence>
<proteinExistence type="predicted"/>
<dbReference type="EMBL" id="DTKJ01000055">
    <property type="protein sequence ID" value="HGZ12115.1"/>
    <property type="molecule type" value="Genomic_DNA"/>
</dbReference>
<reference evidence="1" key="1">
    <citation type="journal article" date="2020" name="mSystems">
        <title>Genome- and Community-Level Interaction Insights into Carbon Utilization and Element Cycling Functions of Hydrothermarchaeota in Hydrothermal Sediment.</title>
        <authorList>
            <person name="Zhou Z."/>
            <person name="Liu Y."/>
            <person name="Xu W."/>
            <person name="Pan J."/>
            <person name="Luo Z.H."/>
            <person name="Li M."/>
        </authorList>
    </citation>
    <scope>NUCLEOTIDE SEQUENCE [LARGE SCALE GENOMIC DNA]</scope>
    <source>
        <strain evidence="1">SpSt-853</strain>
    </source>
</reference>
<comment type="caution">
    <text evidence="1">The sequence shown here is derived from an EMBL/GenBank/DDBJ whole genome shotgun (WGS) entry which is preliminary data.</text>
</comment>
<accession>A0A7C5AMC1</accession>
<dbReference type="AlphaFoldDB" id="A0A7C5AMC1"/>
<protein>
    <submittedName>
        <fullName evidence="1">Uncharacterized protein</fullName>
    </submittedName>
</protein>
<organism evidence="1">
    <name type="scientific">Desulfobacca acetoxidans</name>
    <dbReference type="NCBI Taxonomy" id="60893"/>
    <lineage>
        <taxon>Bacteria</taxon>
        <taxon>Pseudomonadati</taxon>
        <taxon>Thermodesulfobacteriota</taxon>
        <taxon>Desulfobaccia</taxon>
        <taxon>Desulfobaccales</taxon>
        <taxon>Desulfobaccaceae</taxon>
        <taxon>Desulfobacca</taxon>
    </lineage>
</organism>
<name>A0A7C5AMC1_9BACT</name>